<feature type="region of interest" description="Disordered" evidence="1">
    <location>
        <begin position="1"/>
        <end position="35"/>
    </location>
</feature>
<feature type="non-terminal residue" evidence="2">
    <location>
        <position position="295"/>
    </location>
</feature>
<feature type="compositionally biased region" description="Basic and acidic residues" evidence="1">
    <location>
        <begin position="134"/>
        <end position="149"/>
    </location>
</feature>
<accession>A0ABN9W079</accession>
<evidence type="ECO:0000313" key="2">
    <source>
        <dbReference type="EMBL" id="CAK0878701.1"/>
    </source>
</evidence>
<name>A0ABN9W079_9DINO</name>
<feature type="non-terminal residue" evidence="2">
    <location>
        <position position="1"/>
    </location>
</feature>
<evidence type="ECO:0000313" key="3">
    <source>
        <dbReference type="Proteomes" id="UP001189429"/>
    </source>
</evidence>
<gene>
    <name evidence="2" type="ORF">PCOR1329_LOCUS62376</name>
</gene>
<feature type="compositionally biased region" description="Basic residues" evidence="1">
    <location>
        <begin position="1"/>
        <end position="12"/>
    </location>
</feature>
<reference evidence="2" key="1">
    <citation type="submission" date="2023-10" db="EMBL/GenBank/DDBJ databases">
        <authorList>
            <person name="Chen Y."/>
            <person name="Shah S."/>
            <person name="Dougan E. K."/>
            <person name="Thang M."/>
            <person name="Chan C."/>
        </authorList>
    </citation>
    <scope>NUCLEOTIDE SEQUENCE [LARGE SCALE GENOMIC DNA]</scope>
</reference>
<protein>
    <submittedName>
        <fullName evidence="2">Uncharacterized protein</fullName>
    </submittedName>
</protein>
<evidence type="ECO:0000256" key="1">
    <source>
        <dbReference type="SAM" id="MobiDB-lite"/>
    </source>
</evidence>
<sequence length="295" mass="32049">GLWRPIARRHPRPAQADALASPAGGTGRGAMPVEDVAPASGIDRRVRLGRLVEVPSEELAFVTETAIAEVLQPQALNGGNLVDIYQRREEDFMAKSTMEVWYYDSDGAQVREMMFVMDPNARQVPRVTIGPARGGERHAPGHRRADPEGRLLLQPEGLRGHRHEGPCSWRSSSRGKWQRLIGPSKRRIPGQGDRGAQAEGHVGPERAQVRHLNPQEEPGDPSTGPALPHSQDGRCAAAFYEHVERLLRDRGGRLSAPPSRSNSATPSLFVAHHPDASFTGTTPDSGQPARSAAEA</sequence>
<comment type="caution">
    <text evidence="2">The sequence shown here is derived from an EMBL/GenBank/DDBJ whole genome shotgun (WGS) entry which is preliminary data.</text>
</comment>
<dbReference type="EMBL" id="CAUYUJ010017876">
    <property type="protein sequence ID" value="CAK0878701.1"/>
    <property type="molecule type" value="Genomic_DNA"/>
</dbReference>
<proteinExistence type="predicted"/>
<feature type="region of interest" description="Disordered" evidence="1">
    <location>
        <begin position="212"/>
        <end position="231"/>
    </location>
</feature>
<keyword evidence="3" id="KW-1185">Reference proteome</keyword>
<feature type="region of interest" description="Disordered" evidence="1">
    <location>
        <begin position="250"/>
        <end position="295"/>
    </location>
</feature>
<organism evidence="2 3">
    <name type="scientific">Prorocentrum cordatum</name>
    <dbReference type="NCBI Taxonomy" id="2364126"/>
    <lineage>
        <taxon>Eukaryota</taxon>
        <taxon>Sar</taxon>
        <taxon>Alveolata</taxon>
        <taxon>Dinophyceae</taxon>
        <taxon>Prorocentrales</taxon>
        <taxon>Prorocentraceae</taxon>
        <taxon>Prorocentrum</taxon>
    </lineage>
</organism>
<dbReference type="Proteomes" id="UP001189429">
    <property type="component" value="Unassembled WGS sequence"/>
</dbReference>
<feature type="region of interest" description="Disordered" evidence="1">
    <location>
        <begin position="126"/>
        <end position="204"/>
    </location>
</feature>